<dbReference type="FunFam" id="3.40.50.720:FF:000173">
    <property type="entry name" value="3-oxoacyl-[acyl-carrier protein] reductase"/>
    <property type="match status" value="1"/>
</dbReference>
<dbReference type="SUPFAM" id="SSF51735">
    <property type="entry name" value="NAD(P)-binding Rossmann-fold domains"/>
    <property type="match status" value="1"/>
</dbReference>
<gene>
    <name evidence="5" type="ORF">SAMN02910417_02499</name>
</gene>
<protein>
    <submittedName>
        <fullName evidence="5">3-oxoacyl-[acyl-carrier protein] reductase</fullName>
    </submittedName>
</protein>
<dbReference type="PRINTS" id="PR00080">
    <property type="entry name" value="SDRFAMILY"/>
</dbReference>
<keyword evidence="2" id="KW-0560">Oxidoreductase</keyword>
<dbReference type="PRINTS" id="PR00081">
    <property type="entry name" value="GDHRDH"/>
</dbReference>
<evidence type="ECO:0000256" key="2">
    <source>
        <dbReference type="ARBA" id="ARBA00023002"/>
    </source>
</evidence>
<dbReference type="NCBIfam" id="NF047420">
    <property type="entry name" value="EF_P_mod_YmfI"/>
    <property type="match status" value="1"/>
</dbReference>
<comment type="similarity">
    <text evidence="1 4">Belongs to the short-chain dehydrogenases/reductases (SDR) family.</text>
</comment>
<dbReference type="Gene3D" id="3.40.50.720">
    <property type="entry name" value="NAD(P)-binding Rossmann-like Domain"/>
    <property type="match status" value="1"/>
</dbReference>
<proteinExistence type="inferred from homology"/>
<reference evidence="5 6" key="1">
    <citation type="submission" date="2016-10" db="EMBL/GenBank/DDBJ databases">
        <authorList>
            <person name="de Groot N.N."/>
        </authorList>
    </citation>
    <scope>NUCLEOTIDE SEQUENCE [LARGE SCALE GENOMIC DNA]</scope>
    <source>
        <strain evidence="5 6">DSM 3217</strain>
    </source>
</reference>
<dbReference type="EMBL" id="FMXR01000021">
    <property type="protein sequence ID" value="SDB33634.1"/>
    <property type="molecule type" value="Genomic_DNA"/>
</dbReference>
<evidence type="ECO:0000313" key="6">
    <source>
        <dbReference type="Proteomes" id="UP000199228"/>
    </source>
</evidence>
<evidence type="ECO:0000313" key="5">
    <source>
        <dbReference type="EMBL" id="SDB33634.1"/>
    </source>
</evidence>
<dbReference type="RefSeq" id="WP_090174688.1">
    <property type="nucleotide sequence ID" value="NZ_FMXR01000021.1"/>
</dbReference>
<dbReference type="STRING" id="1732.SAMN02910417_02499"/>
<dbReference type="InterPro" id="IPR020904">
    <property type="entry name" value="Sc_DH/Rdtase_CS"/>
</dbReference>
<evidence type="ECO:0000256" key="4">
    <source>
        <dbReference type="RuleBase" id="RU000363"/>
    </source>
</evidence>
<dbReference type="GO" id="GO:0008202">
    <property type="term" value="P:steroid metabolic process"/>
    <property type="evidence" value="ECO:0007669"/>
    <property type="project" value="UniProtKB-KW"/>
</dbReference>
<dbReference type="CDD" id="cd05233">
    <property type="entry name" value="SDR_c"/>
    <property type="match status" value="1"/>
</dbReference>
<dbReference type="Pfam" id="PF00106">
    <property type="entry name" value="adh_short"/>
    <property type="match status" value="1"/>
</dbReference>
<name>A0A1G6CL65_EUBOX</name>
<dbReference type="PANTHER" id="PTHR42879">
    <property type="entry name" value="3-OXOACYL-(ACYL-CARRIER-PROTEIN) REDUCTASE"/>
    <property type="match status" value="1"/>
</dbReference>
<organism evidence="5 6">
    <name type="scientific">Eubacterium oxidoreducens</name>
    <dbReference type="NCBI Taxonomy" id="1732"/>
    <lineage>
        <taxon>Bacteria</taxon>
        <taxon>Bacillati</taxon>
        <taxon>Bacillota</taxon>
        <taxon>Clostridia</taxon>
        <taxon>Eubacteriales</taxon>
        <taxon>Eubacteriaceae</taxon>
        <taxon>Eubacterium</taxon>
    </lineage>
</organism>
<dbReference type="InterPro" id="IPR002347">
    <property type="entry name" value="SDR_fam"/>
</dbReference>
<keyword evidence="6" id="KW-1185">Reference proteome</keyword>
<evidence type="ECO:0000256" key="3">
    <source>
        <dbReference type="ARBA" id="ARBA00023221"/>
    </source>
</evidence>
<evidence type="ECO:0000256" key="1">
    <source>
        <dbReference type="ARBA" id="ARBA00006484"/>
    </source>
</evidence>
<dbReference type="InterPro" id="IPR036291">
    <property type="entry name" value="NAD(P)-bd_dom_sf"/>
</dbReference>
<dbReference type="InterPro" id="IPR050259">
    <property type="entry name" value="SDR"/>
</dbReference>
<dbReference type="PROSITE" id="PS00061">
    <property type="entry name" value="ADH_SHORT"/>
    <property type="match status" value="1"/>
</dbReference>
<keyword evidence="3" id="KW-0443">Lipid metabolism</keyword>
<dbReference type="GO" id="GO:0032787">
    <property type="term" value="P:monocarboxylic acid metabolic process"/>
    <property type="evidence" value="ECO:0007669"/>
    <property type="project" value="UniProtKB-ARBA"/>
</dbReference>
<keyword evidence="3" id="KW-0753">Steroid metabolism</keyword>
<dbReference type="OrthoDB" id="9803333at2"/>
<dbReference type="AlphaFoldDB" id="A0A1G6CL65"/>
<accession>A0A1G6CL65</accession>
<dbReference type="GO" id="GO:0016491">
    <property type="term" value="F:oxidoreductase activity"/>
    <property type="evidence" value="ECO:0007669"/>
    <property type="project" value="UniProtKB-KW"/>
</dbReference>
<sequence>MQKSVLITGASHGIGKALAEKFSQEGYKLYLNGAHDASALCDVCNTLHATPLLYDISDPKQVEEMFFLIDRIDVLINNAGVSYIGLMQDMSYEDYARVMNTNLGGVFSCCQKAIPKMLSQGSGRIVNVTSVWGEVGASCEAVYSASKGGVNALTKALAKELAPSNIPVNAVSLGVIDTRMNHCFSKEEREALKEEIPAGRFASAKSAAEMIYSVATANSYLTGQIIRFDGGWI</sequence>
<dbReference type="Proteomes" id="UP000199228">
    <property type="component" value="Unassembled WGS sequence"/>
</dbReference>
<dbReference type="PANTHER" id="PTHR42879:SF2">
    <property type="entry name" value="3-OXOACYL-[ACYL-CARRIER-PROTEIN] REDUCTASE FABG"/>
    <property type="match status" value="1"/>
</dbReference>